<protein>
    <recommendedName>
        <fullName evidence="6">Oxidoreductase</fullName>
    </recommendedName>
</protein>
<dbReference type="Gene3D" id="3.40.50.720">
    <property type="entry name" value="NAD(P)-binding Rossmann-like Domain"/>
    <property type="match status" value="1"/>
</dbReference>
<evidence type="ECO:0000259" key="3">
    <source>
        <dbReference type="Pfam" id="PF02894"/>
    </source>
</evidence>
<evidence type="ECO:0000256" key="1">
    <source>
        <dbReference type="ARBA" id="ARBA00010928"/>
    </source>
</evidence>
<dbReference type="InterPro" id="IPR036291">
    <property type="entry name" value="NAD(P)-bd_dom_sf"/>
</dbReference>
<dbReference type="AlphaFoldDB" id="A0A419SNV4"/>
<evidence type="ECO:0000313" key="4">
    <source>
        <dbReference type="EMBL" id="RKD25955.1"/>
    </source>
</evidence>
<evidence type="ECO:0000313" key="5">
    <source>
        <dbReference type="Proteomes" id="UP000284219"/>
    </source>
</evidence>
<dbReference type="InterPro" id="IPR051450">
    <property type="entry name" value="Gfo/Idh/MocA_Oxidoreductases"/>
</dbReference>
<gene>
    <name evidence="4" type="ORF">BEP19_03250</name>
</gene>
<sequence>MKMPIRVAIIGAGDRGNTYSRYALQEPAEMKVVAVAEPNAERRAQFAQTYGLTNDSIYDDWEDLLNRPKFCDAVIVTTQDRMHFAPTMKALRSGYATLVEKPLSPSLDECNQMIDLALETDQLFMLGYVLRFTPFFQKIKKLLDQKAIGVVRHISLDVNVAYWHYAHSFARGNWNRSEQSSPMILAKCCHDFDILLYLLNERCAQLTSFGSLAHFKADRAPIGSSDRCLDGCEVEQSCPFSAKRLYLGEYTGWPVSTISQDLSLGGRREAIEMGPYGRCVYRCDNDVVDNQSVLFQFENGATATLTMSAFTEKLTRQIRILGTEGEISGVMEQQSIQLTRFGQSTETIQLKSSSFGKHAGGDYGLIRSFTQSVRENRKVDLRSLEIIRSSHQLAAFAEQSRLTGKTIEVRSQSAQGTLASSY</sequence>
<dbReference type="Pfam" id="PF02894">
    <property type="entry name" value="GFO_IDH_MocA_C"/>
    <property type="match status" value="1"/>
</dbReference>
<dbReference type="SUPFAM" id="SSF51735">
    <property type="entry name" value="NAD(P)-binding Rossmann-fold domains"/>
    <property type="match status" value="1"/>
</dbReference>
<comment type="caution">
    <text evidence="4">The sequence shown here is derived from an EMBL/GenBank/DDBJ whole genome shotgun (WGS) entry which is preliminary data.</text>
</comment>
<evidence type="ECO:0008006" key="6">
    <source>
        <dbReference type="Google" id="ProtNLM"/>
    </source>
</evidence>
<dbReference type="Pfam" id="PF01408">
    <property type="entry name" value="GFO_IDH_MocA"/>
    <property type="match status" value="1"/>
</dbReference>
<dbReference type="InterPro" id="IPR000683">
    <property type="entry name" value="Gfo/Idh/MocA-like_OxRdtase_N"/>
</dbReference>
<reference evidence="4 5" key="1">
    <citation type="submission" date="2016-08" db="EMBL/GenBank/DDBJ databases">
        <title>Novel Firmicute Genomes.</title>
        <authorList>
            <person name="Poppleton D.I."/>
            <person name="Gribaldo S."/>
        </authorList>
    </citation>
    <scope>NUCLEOTIDE SEQUENCE [LARGE SCALE GENOMIC DNA]</scope>
    <source>
        <strain evidence="4 5">RAOx-1</strain>
    </source>
</reference>
<proteinExistence type="inferred from homology"/>
<dbReference type="EMBL" id="MCHY01000006">
    <property type="protein sequence ID" value="RKD25955.1"/>
    <property type="molecule type" value="Genomic_DNA"/>
</dbReference>
<evidence type="ECO:0000259" key="2">
    <source>
        <dbReference type="Pfam" id="PF01408"/>
    </source>
</evidence>
<comment type="similarity">
    <text evidence="1">Belongs to the Gfo/Idh/MocA family.</text>
</comment>
<dbReference type="InterPro" id="IPR004104">
    <property type="entry name" value="Gfo/Idh/MocA-like_OxRdtase_C"/>
</dbReference>
<dbReference type="PANTHER" id="PTHR43377">
    <property type="entry name" value="BILIVERDIN REDUCTASE A"/>
    <property type="match status" value="1"/>
</dbReference>
<dbReference type="Gene3D" id="3.30.360.10">
    <property type="entry name" value="Dihydrodipicolinate Reductase, domain 2"/>
    <property type="match status" value="1"/>
</dbReference>
<dbReference type="GO" id="GO:0000166">
    <property type="term" value="F:nucleotide binding"/>
    <property type="evidence" value="ECO:0007669"/>
    <property type="project" value="InterPro"/>
</dbReference>
<dbReference type="SUPFAM" id="SSF55347">
    <property type="entry name" value="Glyceraldehyde-3-phosphate dehydrogenase-like, C-terminal domain"/>
    <property type="match status" value="1"/>
</dbReference>
<dbReference type="PANTHER" id="PTHR43377:SF2">
    <property type="entry name" value="BINDING ROSSMANN FOLD OXIDOREDUCTASE, PUTATIVE (AFU_ORTHOLOGUE AFUA_4G00560)-RELATED"/>
    <property type="match status" value="1"/>
</dbReference>
<dbReference type="OrthoDB" id="9781031at2"/>
<accession>A0A419SNV4</accession>
<organism evidence="4 5">
    <name type="scientific">Ammoniphilus oxalaticus</name>
    <dbReference type="NCBI Taxonomy" id="66863"/>
    <lineage>
        <taxon>Bacteria</taxon>
        <taxon>Bacillati</taxon>
        <taxon>Bacillota</taxon>
        <taxon>Bacilli</taxon>
        <taxon>Bacillales</taxon>
        <taxon>Paenibacillaceae</taxon>
        <taxon>Aneurinibacillus group</taxon>
        <taxon>Ammoniphilus</taxon>
    </lineage>
</organism>
<name>A0A419SNV4_9BACL</name>
<feature type="domain" description="Gfo/Idh/MocA-like oxidoreductase C-terminal" evidence="3">
    <location>
        <begin position="140"/>
        <end position="385"/>
    </location>
</feature>
<keyword evidence="5" id="KW-1185">Reference proteome</keyword>
<dbReference type="Proteomes" id="UP000284219">
    <property type="component" value="Unassembled WGS sequence"/>
</dbReference>
<feature type="domain" description="Gfo/Idh/MocA-like oxidoreductase N-terminal" evidence="2">
    <location>
        <begin position="5"/>
        <end position="128"/>
    </location>
</feature>